<dbReference type="PANTHER" id="PTHR11579">
    <property type="entry name" value="PROTEIN-L-ISOASPARTATE O-METHYLTRANSFERASE"/>
    <property type="match status" value="1"/>
</dbReference>
<dbReference type="InterPro" id="IPR000682">
    <property type="entry name" value="PCMT"/>
</dbReference>
<reference evidence="12 13" key="1">
    <citation type="submission" date="2020-08" db="EMBL/GenBank/DDBJ databases">
        <title>Sequencing the genomes of 1000 actinobacteria strains.</title>
        <authorList>
            <person name="Klenk H.-P."/>
        </authorList>
    </citation>
    <scope>NUCLEOTIDE SEQUENCE [LARGE SCALE GENOMIC DNA]</scope>
    <source>
        <strain evidence="12 13">DSM 44598</strain>
    </source>
</reference>
<dbReference type="EC" id="2.1.1.77" evidence="3"/>
<dbReference type="CDD" id="cd02440">
    <property type="entry name" value="AdoMet_MTases"/>
    <property type="match status" value="1"/>
</dbReference>
<evidence type="ECO:0000256" key="6">
    <source>
        <dbReference type="ARBA" id="ARBA00022603"/>
    </source>
</evidence>
<evidence type="ECO:0000256" key="9">
    <source>
        <dbReference type="ARBA" id="ARBA00030757"/>
    </source>
</evidence>
<dbReference type="SUPFAM" id="SSF53335">
    <property type="entry name" value="S-adenosyl-L-methionine-dependent methyltransferases"/>
    <property type="match status" value="1"/>
</dbReference>
<accession>A0A840WCS5</accession>
<proteinExistence type="inferred from homology"/>
<name>A0A840WCS5_9ACTN</name>
<evidence type="ECO:0000256" key="7">
    <source>
        <dbReference type="ARBA" id="ARBA00022679"/>
    </source>
</evidence>
<dbReference type="InterPro" id="IPR029063">
    <property type="entry name" value="SAM-dependent_MTases_sf"/>
</dbReference>
<keyword evidence="6 12" id="KW-0489">Methyltransferase</keyword>
<evidence type="ECO:0000256" key="8">
    <source>
        <dbReference type="ARBA" id="ARBA00022691"/>
    </source>
</evidence>
<evidence type="ECO:0000256" key="3">
    <source>
        <dbReference type="ARBA" id="ARBA00011890"/>
    </source>
</evidence>
<evidence type="ECO:0000256" key="10">
    <source>
        <dbReference type="ARBA" id="ARBA00031323"/>
    </source>
</evidence>
<dbReference type="InterPro" id="IPR027573">
    <property type="entry name" value="Methyltran_FxLD"/>
</dbReference>
<dbReference type="GO" id="GO:0004719">
    <property type="term" value="F:protein-L-isoaspartate (D-aspartate) O-methyltransferase activity"/>
    <property type="evidence" value="ECO:0007669"/>
    <property type="project" value="UniProtKB-EC"/>
</dbReference>
<sequence>MQENQAAPMPNATAVHTDLEAEARRAAMVERIKDRQRTLGAPLPTRIEHALTVVPRHLFTPGARLESAYGDGAVITKTDACGVNLSSVSAPATIASMLGQLAVEPGQRVLEIGSGGYNAALLAELVGPEGEVTTMDIDAEVVDRARQCLDRAGYGRVRTVCGDGVFGAPDFGPYDRLIVTVGAEDIPASWINQLTSQGRMVVPLRTRALMRSWALDRDGDRLVSRSHLMCGFVPMQGVGSRQRARVDLQGGAVTLWADEGPEVDASVLEEALSSPRVQAWSGVTRRRGEPFGDLDLWLATTLEGTCVLTATQDAVNRSVVAPSWRLGTPALVEGASLAYRAKQRPVGDDGDTFEFGAFAHGSDAQRLAALLAERFRVWDSHVRGRLKPQMEVCPSSANDRDLPSGCVVDKPHSRIVLSWHAPTT</sequence>
<dbReference type="RefSeq" id="WP_184368858.1">
    <property type="nucleotide sequence ID" value="NZ_BAAAKM010000063.1"/>
</dbReference>
<dbReference type="GO" id="GO:0032259">
    <property type="term" value="P:methylation"/>
    <property type="evidence" value="ECO:0007669"/>
    <property type="project" value="UniProtKB-KW"/>
</dbReference>
<comment type="subcellular location">
    <subcellularLocation>
        <location evidence="1">Cytoplasm</location>
    </subcellularLocation>
</comment>
<comment type="caution">
    <text evidence="12">The sequence shown here is derived from an EMBL/GenBank/DDBJ whole genome shotgun (WGS) entry which is preliminary data.</text>
</comment>
<evidence type="ECO:0000256" key="11">
    <source>
        <dbReference type="ARBA" id="ARBA00031350"/>
    </source>
</evidence>
<dbReference type="EMBL" id="JACHDO010000001">
    <property type="protein sequence ID" value="MBB5494820.1"/>
    <property type="molecule type" value="Genomic_DNA"/>
</dbReference>
<keyword evidence="5" id="KW-0963">Cytoplasm</keyword>
<protein>
    <recommendedName>
        <fullName evidence="4">Protein-L-isoaspartate O-methyltransferase</fullName>
        <ecNumber evidence="3">2.1.1.77</ecNumber>
    </recommendedName>
    <alternativeName>
        <fullName evidence="11">L-isoaspartyl protein carboxyl methyltransferase</fullName>
    </alternativeName>
    <alternativeName>
        <fullName evidence="9">Protein L-isoaspartyl methyltransferase</fullName>
    </alternativeName>
    <alternativeName>
        <fullName evidence="10">Protein-beta-aspartate methyltransferase</fullName>
    </alternativeName>
</protein>
<dbReference type="PANTHER" id="PTHR11579:SF0">
    <property type="entry name" value="PROTEIN-L-ISOASPARTATE(D-ASPARTATE) O-METHYLTRANSFERASE"/>
    <property type="match status" value="1"/>
</dbReference>
<evidence type="ECO:0000313" key="13">
    <source>
        <dbReference type="Proteomes" id="UP000579647"/>
    </source>
</evidence>
<evidence type="ECO:0000256" key="1">
    <source>
        <dbReference type="ARBA" id="ARBA00004496"/>
    </source>
</evidence>
<evidence type="ECO:0000256" key="5">
    <source>
        <dbReference type="ARBA" id="ARBA00022490"/>
    </source>
</evidence>
<dbReference type="GO" id="GO:0005737">
    <property type="term" value="C:cytoplasm"/>
    <property type="evidence" value="ECO:0007669"/>
    <property type="project" value="UniProtKB-SubCell"/>
</dbReference>
<dbReference type="Proteomes" id="UP000579647">
    <property type="component" value="Unassembled WGS sequence"/>
</dbReference>
<comment type="similarity">
    <text evidence="2">Belongs to the methyltransferase superfamily. L-isoaspartyl/D-aspartyl protein methyltransferase family.</text>
</comment>
<keyword evidence="13" id="KW-1185">Reference proteome</keyword>
<dbReference type="NCBIfam" id="TIGR04364">
    <property type="entry name" value="methyltran_FxLD"/>
    <property type="match status" value="1"/>
</dbReference>
<evidence type="ECO:0000313" key="12">
    <source>
        <dbReference type="EMBL" id="MBB5494820.1"/>
    </source>
</evidence>
<dbReference type="Pfam" id="PF01135">
    <property type="entry name" value="PCMT"/>
    <property type="match status" value="1"/>
</dbReference>
<dbReference type="Gene3D" id="3.40.50.150">
    <property type="entry name" value="Vaccinia Virus protein VP39"/>
    <property type="match status" value="1"/>
</dbReference>
<organism evidence="12 13">
    <name type="scientific">Nocardiopsis metallicus</name>
    <dbReference type="NCBI Taxonomy" id="179819"/>
    <lineage>
        <taxon>Bacteria</taxon>
        <taxon>Bacillati</taxon>
        <taxon>Actinomycetota</taxon>
        <taxon>Actinomycetes</taxon>
        <taxon>Streptosporangiales</taxon>
        <taxon>Nocardiopsidaceae</taxon>
        <taxon>Nocardiopsis</taxon>
    </lineage>
</organism>
<evidence type="ECO:0000256" key="4">
    <source>
        <dbReference type="ARBA" id="ARBA00013346"/>
    </source>
</evidence>
<dbReference type="AlphaFoldDB" id="A0A840WCS5"/>
<gene>
    <name evidence="12" type="ORF">HNR07_005957</name>
</gene>
<evidence type="ECO:0000256" key="2">
    <source>
        <dbReference type="ARBA" id="ARBA00005369"/>
    </source>
</evidence>
<keyword evidence="7 12" id="KW-0808">Transferase</keyword>
<keyword evidence="8" id="KW-0949">S-adenosyl-L-methionine</keyword>